<sequence>MHPIGYLFKDIYRNYWGIAPAFDRPEPLRLAKPALRSREPLDRPERRQG</sequence>
<dbReference type="EMBL" id="JBEWSZ010000001">
    <property type="protein sequence ID" value="MET2827319.1"/>
    <property type="molecule type" value="Genomic_DNA"/>
</dbReference>
<dbReference type="RefSeq" id="WP_354459349.1">
    <property type="nucleotide sequence ID" value="NZ_JBEWSZ010000001.1"/>
</dbReference>
<reference evidence="1 2" key="1">
    <citation type="submission" date="2024-06" db="EMBL/GenBank/DDBJ databases">
        <authorList>
            <person name="Kim D.-U."/>
        </authorList>
    </citation>
    <scope>NUCLEOTIDE SEQUENCE [LARGE SCALE GENOMIC DNA]</scope>
    <source>
        <strain evidence="1 2">KACC15460</strain>
    </source>
</reference>
<accession>A0ABV2DB90</accession>
<organism evidence="1 2">
    <name type="scientific">Mesorhizobium shangrilense</name>
    <dbReference type="NCBI Taxonomy" id="460060"/>
    <lineage>
        <taxon>Bacteria</taxon>
        <taxon>Pseudomonadati</taxon>
        <taxon>Pseudomonadota</taxon>
        <taxon>Alphaproteobacteria</taxon>
        <taxon>Hyphomicrobiales</taxon>
        <taxon>Phyllobacteriaceae</taxon>
        <taxon>Mesorhizobium</taxon>
    </lineage>
</organism>
<keyword evidence="2" id="KW-1185">Reference proteome</keyword>
<protein>
    <submittedName>
        <fullName evidence="1">Uncharacterized protein</fullName>
    </submittedName>
</protein>
<comment type="caution">
    <text evidence="1">The sequence shown here is derived from an EMBL/GenBank/DDBJ whole genome shotgun (WGS) entry which is preliminary data.</text>
</comment>
<dbReference type="Proteomes" id="UP001548832">
    <property type="component" value="Unassembled WGS sequence"/>
</dbReference>
<evidence type="ECO:0000313" key="1">
    <source>
        <dbReference type="EMBL" id="MET2827319.1"/>
    </source>
</evidence>
<evidence type="ECO:0000313" key="2">
    <source>
        <dbReference type="Proteomes" id="UP001548832"/>
    </source>
</evidence>
<gene>
    <name evidence="1" type="ORF">ABVQ20_10070</name>
</gene>
<name>A0ABV2DB90_9HYPH</name>
<proteinExistence type="predicted"/>